<dbReference type="InterPro" id="IPR003307">
    <property type="entry name" value="W2_domain"/>
</dbReference>
<evidence type="ECO:0000259" key="1">
    <source>
        <dbReference type="PROSITE" id="PS51363"/>
    </source>
</evidence>
<dbReference type="Proteomes" id="UP001476798">
    <property type="component" value="Unassembled WGS sequence"/>
</dbReference>
<name>A0ABV0PL73_9TELE</name>
<gene>
    <name evidence="2" type="ORF">GOODEAATRI_005806</name>
</gene>
<comment type="caution">
    <text evidence="2">The sequence shown here is derived from an EMBL/GenBank/DDBJ whole genome shotgun (WGS) entry which is preliminary data.</text>
</comment>
<keyword evidence="3" id="KW-1185">Reference proteome</keyword>
<dbReference type="SMART" id="SM00515">
    <property type="entry name" value="eIF5C"/>
    <property type="match status" value="1"/>
</dbReference>
<dbReference type="EMBL" id="JAHRIO010080232">
    <property type="protein sequence ID" value="MEQ2184233.1"/>
    <property type="molecule type" value="Genomic_DNA"/>
</dbReference>
<protein>
    <recommendedName>
        <fullName evidence="1">W2 domain-containing protein</fullName>
    </recommendedName>
</protein>
<proteinExistence type="predicted"/>
<reference evidence="2 3" key="1">
    <citation type="submission" date="2021-06" db="EMBL/GenBank/DDBJ databases">
        <authorList>
            <person name="Palmer J.M."/>
        </authorList>
    </citation>
    <scope>NUCLEOTIDE SEQUENCE [LARGE SCALE GENOMIC DNA]</scope>
    <source>
        <strain evidence="2 3">GA_2019</strain>
        <tissue evidence="2">Muscle</tissue>
    </source>
</reference>
<evidence type="ECO:0000313" key="2">
    <source>
        <dbReference type="EMBL" id="MEQ2184233.1"/>
    </source>
</evidence>
<dbReference type="PANTHER" id="PTHR45887:SF1">
    <property type="entry name" value="TRANSLATION INITIATION FACTOR EIF-2B SUBUNIT EPSILON"/>
    <property type="match status" value="1"/>
</dbReference>
<evidence type="ECO:0000313" key="3">
    <source>
        <dbReference type="Proteomes" id="UP001476798"/>
    </source>
</evidence>
<sequence>MTQEKARGLWRDAGLNWKEFLDEDVNKFVTDQKVEFTTEEETESKEVGKKKVLSGDEISKELDRLLQEKANNQRITDWVEANLDEQQSSSSQFLRALMTSVCQSAIICDNPYKVDEQQIKERADLLQRYLCDEEKELQALYALQALMVHMEQPANLLLMFFNTLYDEDVIEEEVFFKWESNKDPAEQTGKGVALKSVTGFFTFLRNAEEESDKD</sequence>
<dbReference type="Pfam" id="PF02020">
    <property type="entry name" value="W2"/>
    <property type="match status" value="1"/>
</dbReference>
<organism evidence="2 3">
    <name type="scientific">Goodea atripinnis</name>
    <dbReference type="NCBI Taxonomy" id="208336"/>
    <lineage>
        <taxon>Eukaryota</taxon>
        <taxon>Metazoa</taxon>
        <taxon>Chordata</taxon>
        <taxon>Craniata</taxon>
        <taxon>Vertebrata</taxon>
        <taxon>Euteleostomi</taxon>
        <taxon>Actinopterygii</taxon>
        <taxon>Neopterygii</taxon>
        <taxon>Teleostei</taxon>
        <taxon>Neoteleostei</taxon>
        <taxon>Acanthomorphata</taxon>
        <taxon>Ovalentaria</taxon>
        <taxon>Atherinomorphae</taxon>
        <taxon>Cyprinodontiformes</taxon>
        <taxon>Goodeidae</taxon>
        <taxon>Goodea</taxon>
    </lineage>
</organism>
<feature type="domain" description="W2" evidence="1">
    <location>
        <begin position="48"/>
        <end position="214"/>
    </location>
</feature>
<dbReference type="CDD" id="cd11559">
    <property type="entry name" value="W2_eIF4G1_like"/>
    <property type="match status" value="1"/>
</dbReference>
<dbReference type="InterPro" id="IPR051956">
    <property type="entry name" value="eIF2B_epsilon"/>
</dbReference>
<dbReference type="InterPro" id="IPR016024">
    <property type="entry name" value="ARM-type_fold"/>
</dbReference>
<dbReference type="PROSITE" id="PS51363">
    <property type="entry name" value="W2"/>
    <property type="match status" value="1"/>
</dbReference>
<dbReference type="SUPFAM" id="SSF48371">
    <property type="entry name" value="ARM repeat"/>
    <property type="match status" value="1"/>
</dbReference>
<dbReference type="PANTHER" id="PTHR45887">
    <property type="entry name" value="TRANSLATION INITIATION FACTOR EIF-2B SUBUNIT EPSILON"/>
    <property type="match status" value="1"/>
</dbReference>
<accession>A0ABV0PL73</accession>
<dbReference type="Gene3D" id="1.25.40.180">
    <property type="match status" value="2"/>
</dbReference>